<protein>
    <recommendedName>
        <fullName evidence="2">Trans-sialidase C-terminal domain-containing protein</fullName>
    </recommendedName>
</protein>
<dbReference type="RefSeq" id="XP_029233688.1">
    <property type="nucleotide sequence ID" value="XM_029386454.1"/>
</dbReference>
<dbReference type="Pfam" id="PF22925">
    <property type="entry name" value="TS_C"/>
    <property type="match status" value="1"/>
</dbReference>
<dbReference type="GeneID" id="40333724"/>
<sequence length="197" mass="20624">MITCLPCAREGTVRQAAFFLCPSPSSSSGSQGWAVCSSPVPADGLVGFLSGAGNATQWAGDYRWMNAAVSGVTRIVDGFNLTRPALRIVRPVIERAGAPAYSFGGRGRRPARAGAEPELGREQALADRRQGRRPHWRREDGPLGGTLVSASVPGSTTDAGDGAAAEEILLPPQDELVHVLFGGRRSRCGVQGAQGTK</sequence>
<organism evidence="3 4">
    <name type="scientific">Trypanosoma rangeli</name>
    <dbReference type="NCBI Taxonomy" id="5698"/>
    <lineage>
        <taxon>Eukaryota</taxon>
        <taxon>Discoba</taxon>
        <taxon>Euglenozoa</taxon>
        <taxon>Kinetoplastea</taxon>
        <taxon>Metakinetoplastina</taxon>
        <taxon>Trypanosomatida</taxon>
        <taxon>Trypanosomatidae</taxon>
        <taxon>Trypanosoma</taxon>
        <taxon>Herpetosoma</taxon>
    </lineage>
</organism>
<name>A0A3R7K9U6_TRYRA</name>
<accession>A0A3R7K9U6</accession>
<feature type="domain" description="Trans-sialidase C-terminal" evidence="2">
    <location>
        <begin position="41"/>
        <end position="103"/>
    </location>
</feature>
<evidence type="ECO:0000313" key="4">
    <source>
        <dbReference type="Proteomes" id="UP000283634"/>
    </source>
</evidence>
<evidence type="ECO:0000313" key="3">
    <source>
        <dbReference type="EMBL" id="RNE96451.1"/>
    </source>
</evidence>
<dbReference type="AlphaFoldDB" id="A0A3R7K9U6"/>
<comment type="caution">
    <text evidence="3">The sequence shown here is derived from an EMBL/GenBank/DDBJ whole genome shotgun (WGS) entry which is preliminary data.</text>
</comment>
<feature type="compositionally biased region" description="Basic and acidic residues" evidence="1">
    <location>
        <begin position="118"/>
        <end position="129"/>
    </location>
</feature>
<evidence type="ECO:0000259" key="2">
    <source>
        <dbReference type="Pfam" id="PF22925"/>
    </source>
</evidence>
<keyword evidence="4" id="KW-1185">Reference proteome</keyword>
<proteinExistence type="predicted"/>
<dbReference type="Gene3D" id="2.60.120.200">
    <property type="match status" value="1"/>
</dbReference>
<feature type="region of interest" description="Disordered" evidence="1">
    <location>
        <begin position="104"/>
        <end position="161"/>
    </location>
</feature>
<evidence type="ECO:0000256" key="1">
    <source>
        <dbReference type="SAM" id="MobiDB-lite"/>
    </source>
</evidence>
<dbReference type="EMBL" id="MKGL01000688">
    <property type="protein sequence ID" value="RNE96451.1"/>
    <property type="molecule type" value="Genomic_DNA"/>
</dbReference>
<gene>
    <name evidence="3" type="ORF">TraAM80_09791</name>
</gene>
<reference evidence="3 4" key="1">
    <citation type="journal article" date="2018" name="BMC Genomics">
        <title>Genomic comparison of Trypanosoma conorhini and Trypanosoma rangeli to Trypanosoma cruzi strains of high and low virulence.</title>
        <authorList>
            <person name="Bradwell K.R."/>
            <person name="Koparde V.N."/>
            <person name="Matveyev A.V."/>
            <person name="Serrano M.G."/>
            <person name="Alves J.M."/>
            <person name="Parikh H."/>
            <person name="Huang B."/>
            <person name="Lee V."/>
            <person name="Espinosa-Alvarez O."/>
            <person name="Ortiz P.A."/>
            <person name="Costa-Martins A.G."/>
            <person name="Teixeira M.M."/>
            <person name="Buck G.A."/>
        </authorList>
    </citation>
    <scope>NUCLEOTIDE SEQUENCE [LARGE SCALE GENOMIC DNA]</scope>
    <source>
        <strain evidence="3 4">AM80</strain>
    </source>
</reference>
<dbReference type="Proteomes" id="UP000283634">
    <property type="component" value="Unassembled WGS sequence"/>
</dbReference>
<dbReference type="InterPro" id="IPR055239">
    <property type="entry name" value="TS_C"/>
</dbReference>